<feature type="domain" description="CFAP91" evidence="9">
    <location>
        <begin position="115"/>
        <end position="268"/>
    </location>
</feature>
<accession>A0A667XDX5</accession>
<evidence type="ECO:0000256" key="4">
    <source>
        <dbReference type="ARBA" id="ARBA00023273"/>
    </source>
</evidence>
<dbReference type="GeneTree" id="ENSGT00390000003024"/>
<keyword evidence="7" id="KW-0175">Coiled coil</keyword>
<dbReference type="Ensembl" id="ENSMMDT00005007409.1">
    <property type="protein sequence ID" value="ENSMMDP00005007216.1"/>
    <property type="gene ID" value="ENSMMDG00005003499.1"/>
</dbReference>
<keyword evidence="4" id="KW-0966">Cell projection</keyword>
<dbReference type="InterPro" id="IPR032840">
    <property type="entry name" value="CFAP91_dom"/>
</dbReference>
<reference evidence="10" key="1">
    <citation type="submission" date="2019-06" db="EMBL/GenBank/DDBJ databases">
        <authorList>
            <consortium name="Wellcome Sanger Institute Data Sharing"/>
        </authorList>
    </citation>
    <scope>NUCLEOTIDE SEQUENCE [LARGE SCALE GENOMIC DNA]</scope>
</reference>
<keyword evidence="3" id="KW-0206">Cytoskeleton</keyword>
<dbReference type="InterPro" id="IPR026720">
    <property type="entry name" value="CFAP91"/>
</dbReference>
<keyword evidence="11" id="KW-1185">Reference proteome</keyword>
<dbReference type="Pfam" id="PF14738">
    <property type="entry name" value="CFAP91"/>
    <property type="match status" value="1"/>
</dbReference>
<organism evidence="10 11">
    <name type="scientific">Myripristis murdjan</name>
    <name type="common">pinecone soldierfish</name>
    <dbReference type="NCBI Taxonomy" id="586833"/>
    <lineage>
        <taxon>Eukaryota</taxon>
        <taxon>Metazoa</taxon>
        <taxon>Chordata</taxon>
        <taxon>Craniata</taxon>
        <taxon>Vertebrata</taxon>
        <taxon>Euteleostomi</taxon>
        <taxon>Actinopterygii</taxon>
        <taxon>Neopterygii</taxon>
        <taxon>Teleostei</taxon>
        <taxon>Neoteleostei</taxon>
        <taxon>Acanthomorphata</taxon>
        <taxon>Holocentriformes</taxon>
        <taxon>Holocentridae</taxon>
        <taxon>Myripristis</taxon>
    </lineage>
</organism>
<evidence type="ECO:0000256" key="5">
    <source>
        <dbReference type="ARBA" id="ARBA00029468"/>
    </source>
</evidence>
<evidence type="ECO:0000256" key="1">
    <source>
        <dbReference type="ARBA" id="ARBA00004430"/>
    </source>
</evidence>
<evidence type="ECO:0000256" key="2">
    <source>
        <dbReference type="ARBA" id="ARBA00022490"/>
    </source>
</evidence>
<keyword evidence="2" id="KW-0963">Cytoplasm</keyword>
<comment type="similarity">
    <text evidence="5">Belongs to the CFAP91 family.</text>
</comment>
<dbReference type="Proteomes" id="UP000472263">
    <property type="component" value="Chromosome 21"/>
</dbReference>
<evidence type="ECO:0000256" key="6">
    <source>
        <dbReference type="ARBA" id="ARBA00029555"/>
    </source>
</evidence>
<proteinExistence type="inferred from homology"/>
<feature type="region of interest" description="Disordered" evidence="8">
    <location>
        <begin position="86"/>
        <end position="112"/>
    </location>
</feature>
<feature type="compositionally biased region" description="Basic and acidic residues" evidence="8">
    <location>
        <begin position="86"/>
        <end position="103"/>
    </location>
</feature>
<dbReference type="PANTHER" id="PTHR22455">
    <property type="entry name" value="CILIA- AND FLAGELLA-ASSOCIATED PROTEIN 91"/>
    <property type="match status" value="1"/>
</dbReference>
<feature type="coiled-coil region" evidence="7">
    <location>
        <begin position="210"/>
        <end position="257"/>
    </location>
</feature>
<dbReference type="GO" id="GO:0005930">
    <property type="term" value="C:axoneme"/>
    <property type="evidence" value="ECO:0007669"/>
    <property type="project" value="UniProtKB-SubCell"/>
</dbReference>
<dbReference type="PANTHER" id="PTHR22455:SF10">
    <property type="entry name" value="CILIA- AND FLAGELLA-ASSOCIATED PROTEIN 91"/>
    <property type="match status" value="1"/>
</dbReference>
<evidence type="ECO:0000256" key="7">
    <source>
        <dbReference type="SAM" id="Coils"/>
    </source>
</evidence>
<evidence type="ECO:0000313" key="10">
    <source>
        <dbReference type="Ensembl" id="ENSMMDP00005007216.1"/>
    </source>
</evidence>
<sequence>EVDHAKSSFKASMDRLRRVPEFGTMFSALPHYPQHTIQLNTTDPVPGFIDRRWQGQVEQRREALQQLAGVTPGVQSWLRKEECHVTGTDRLESDTSEKTDSTEQQHPPYQVSVGVQTDYRDSEAQTDPYGPGYVIRPGSAPSELLALATLTWGRGLPAGLAEVEMIERVRARRAWEATLPPLNDLSQLDKRRRMIEEIETKEWAFREGEIQKLQEARLAVLRDLQRQREEAQKETTMERLNQKYSKLQRAKEAKLQKIHKDYIRSLRKLTAKSRNVEGKLERRDIIKEYTDYSSQTYAPLTRRGVFPDSNTRRNVVKSRFLDTYEGLLELEAGLPASLMEPCVRAPKHKVSKVSERRHMELMQKYKVKHSEVHIYILGVPPVIDNFYMPPVFPQAAHNLRDAICMFIYLQKLLRGRGKQYQMFKGKEKRLELIQELRTTHALQKEEQQLLGADAQLTQTLKNQRDLHRHKTSQEEAYQASMVGVELVNLLDTLSKELIHLQTERRIHAFMLLAERERCLREAEESGRRQVEERRRREEDEIFRQLVLVHQDTVDLYLEDIILGTMELTADQQAREEIRRMAREVNDIVYDMEESRNNLQSEEIVSELVNSCLIPEVQRISVRQRVHQSQRRHLQAARHIIPSAANSSGVPPVSHGALQPTAPSDRASSQVLEEMISKVEQERSRDCASKTQQD</sequence>
<protein>
    <recommendedName>
        <fullName evidence="6">Cilia- and flagella-associated protein 91</fullName>
    </recommendedName>
</protein>
<evidence type="ECO:0000313" key="11">
    <source>
        <dbReference type="Proteomes" id="UP000472263"/>
    </source>
</evidence>
<evidence type="ECO:0000259" key="9">
    <source>
        <dbReference type="Pfam" id="PF14738"/>
    </source>
</evidence>
<reference evidence="10" key="2">
    <citation type="submission" date="2025-08" db="UniProtKB">
        <authorList>
            <consortium name="Ensembl"/>
        </authorList>
    </citation>
    <scope>IDENTIFICATION</scope>
</reference>
<evidence type="ECO:0000256" key="3">
    <source>
        <dbReference type="ARBA" id="ARBA00023212"/>
    </source>
</evidence>
<reference evidence="10" key="3">
    <citation type="submission" date="2025-09" db="UniProtKB">
        <authorList>
            <consortium name="Ensembl"/>
        </authorList>
    </citation>
    <scope>IDENTIFICATION</scope>
</reference>
<feature type="region of interest" description="Disordered" evidence="8">
    <location>
        <begin position="643"/>
        <end position="670"/>
    </location>
</feature>
<dbReference type="AlphaFoldDB" id="A0A667XDX5"/>
<name>A0A667XDX5_9TELE</name>
<comment type="subcellular location">
    <subcellularLocation>
        <location evidence="1">Cytoplasm</location>
        <location evidence="1">Cytoskeleton</location>
        <location evidence="1">Cilium axoneme</location>
    </subcellularLocation>
</comment>
<evidence type="ECO:0000256" key="8">
    <source>
        <dbReference type="SAM" id="MobiDB-lite"/>
    </source>
</evidence>
<gene>
    <name evidence="10" type="primary">CFAP91</name>
    <name evidence="10" type="synonym">cfap91</name>
</gene>